<evidence type="ECO:0000259" key="5">
    <source>
        <dbReference type="PROSITE" id="PS51063"/>
    </source>
</evidence>
<dbReference type="PANTHER" id="PTHR24567">
    <property type="entry name" value="CRP FAMILY TRANSCRIPTIONAL REGULATORY PROTEIN"/>
    <property type="match status" value="1"/>
</dbReference>
<gene>
    <name evidence="6" type="ORF">ENN47_03615</name>
</gene>
<dbReference type="InterPro" id="IPR050397">
    <property type="entry name" value="Env_Response_Regulators"/>
</dbReference>
<dbReference type="InterPro" id="IPR036390">
    <property type="entry name" value="WH_DNA-bd_sf"/>
</dbReference>
<dbReference type="SMART" id="SM00100">
    <property type="entry name" value="cNMP"/>
    <property type="match status" value="1"/>
</dbReference>
<organism evidence="6">
    <name type="scientific">Mesotoga infera</name>
    <dbReference type="NCBI Taxonomy" id="1236046"/>
    <lineage>
        <taxon>Bacteria</taxon>
        <taxon>Thermotogati</taxon>
        <taxon>Thermotogota</taxon>
        <taxon>Thermotogae</taxon>
        <taxon>Kosmotogales</taxon>
        <taxon>Kosmotogaceae</taxon>
        <taxon>Mesotoga</taxon>
    </lineage>
</organism>
<proteinExistence type="predicted"/>
<dbReference type="PROSITE" id="PS50042">
    <property type="entry name" value="CNMP_BINDING_3"/>
    <property type="match status" value="1"/>
</dbReference>
<evidence type="ECO:0000256" key="3">
    <source>
        <dbReference type="ARBA" id="ARBA00023163"/>
    </source>
</evidence>
<keyword evidence="2" id="KW-0238">DNA-binding</keyword>
<dbReference type="InterPro" id="IPR000595">
    <property type="entry name" value="cNMP-bd_dom"/>
</dbReference>
<keyword evidence="3" id="KW-0804">Transcription</keyword>
<comment type="caution">
    <text evidence="6">The sequence shown here is derived from an EMBL/GenBank/DDBJ whole genome shotgun (WGS) entry which is preliminary data.</text>
</comment>
<evidence type="ECO:0000256" key="1">
    <source>
        <dbReference type="ARBA" id="ARBA00023015"/>
    </source>
</evidence>
<keyword evidence="1" id="KW-0805">Transcription regulation</keyword>
<dbReference type="SMART" id="SM00419">
    <property type="entry name" value="HTH_CRP"/>
    <property type="match status" value="1"/>
</dbReference>
<dbReference type="Pfam" id="PF13545">
    <property type="entry name" value="HTH_Crp_2"/>
    <property type="match status" value="1"/>
</dbReference>
<dbReference type="InterPro" id="IPR012318">
    <property type="entry name" value="HTH_CRP"/>
</dbReference>
<dbReference type="InterPro" id="IPR018490">
    <property type="entry name" value="cNMP-bd_dom_sf"/>
</dbReference>
<protein>
    <submittedName>
        <fullName evidence="6">Crp/Fnr family transcriptional regulator</fullName>
    </submittedName>
</protein>
<dbReference type="InterPro" id="IPR014710">
    <property type="entry name" value="RmlC-like_jellyroll"/>
</dbReference>
<dbReference type="CDD" id="cd00038">
    <property type="entry name" value="CAP_ED"/>
    <property type="match status" value="1"/>
</dbReference>
<dbReference type="GO" id="GO:0005829">
    <property type="term" value="C:cytosol"/>
    <property type="evidence" value="ECO:0007669"/>
    <property type="project" value="TreeGrafter"/>
</dbReference>
<reference evidence="6" key="1">
    <citation type="journal article" date="2020" name="mSystems">
        <title>Genome- and Community-Level Interaction Insights into Carbon Utilization and Element Cycling Functions of Hydrothermarchaeota in Hydrothermal Sediment.</title>
        <authorList>
            <person name="Zhou Z."/>
            <person name="Liu Y."/>
            <person name="Xu W."/>
            <person name="Pan J."/>
            <person name="Luo Z.H."/>
            <person name="Li M."/>
        </authorList>
    </citation>
    <scope>NUCLEOTIDE SEQUENCE [LARGE SCALE GENOMIC DNA]</scope>
    <source>
        <strain evidence="6">SpSt-1179</strain>
    </source>
</reference>
<feature type="domain" description="Cyclic nucleotide-binding" evidence="4">
    <location>
        <begin position="7"/>
        <end position="108"/>
    </location>
</feature>
<dbReference type="PANTHER" id="PTHR24567:SF26">
    <property type="entry name" value="REGULATORY PROTEIN YEIL"/>
    <property type="match status" value="1"/>
</dbReference>
<name>A0A7C1CVK3_9BACT</name>
<dbReference type="EMBL" id="DSBT01000106">
    <property type="protein sequence ID" value="HDP77269.1"/>
    <property type="molecule type" value="Genomic_DNA"/>
</dbReference>
<dbReference type="SUPFAM" id="SSF51206">
    <property type="entry name" value="cAMP-binding domain-like"/>
    <property type="match status" value="1"/>
</dbReference>
<evidence type="ECO:0000256" key="2">
    <source>
        <dbReference type="ARBA" id="ARBA00023125"/>
    </source>
</evidence>
<dbReference type="PROSITE" id="PS51063">
    <property type="entry name" value="HTH_CRP_2"/>
    <property type="match status" value="1"/>
</dbReference>
<dbReference type="PRINTS" id="PR00034">
    <property type="entry name" value="HTHCRP"/>
</dbReference>
<dbReference type="Pfam" id="PF00027">
    <property type="entry name" value="cNMP_binding"/>
    <property type="match status" value="1"/>
</dbReference>
<dbReference type="GO" id="GO:0003700">
    <property type="term" value="F:DNA-binding transcription factor activity"/>
    <property type="evidence" value="ECO:0007669"/>
    <property type="project" value="TreeGrafter"/>
</dbReference>
<accession>A0A7C1CVK3</accession>
<dbReference type="GO" id="GO:0003677">
    <property type="term" value="F:DNA binding"/>
    <property type="evidence" value="ECO:0007669"/>
    <property type="project" value="UniProtKB-KW"/>
</dbReference>
<evidence type="ECO:0000313" key="6">
    <source>
        <dbReference type="EMBL" id="HDP77269.1"/>
    </source>
</evidence>
<dbReference type="SUPFAM" id="SSF46785">
    <property type="entry name" value="Winged helix' DNA-binding domain"/>
    <property type="match status" value="1"/>
</dbReference>
<dbReference type="Gene3D" id="2.60.120.10">
    <property type="entry name" value="Jelly Rolls"/>
    <property type="match status" value="1"/>
</dbReference>
<feature type="domain" description="HTH crp-type" evidence="5">
    <location>
        <begin position="140"/>
        <end position="209"/>
    </location>
</feature>
<dbReference type="Proteomes" id="UP000886198">
    <property type="component" value="Unassembled WGS sequence"/>
</dbReference>
<dbReference type="AlphaFoldDB" id="A0A7C1CVK3"/>
<evidence type="ECO:0000259" key="4">
    <source>
        <dbReference type="PROSITE" id="PS50042"/>
    </source>
</evidence>
<sequence>MLHTVDLFRDLTSQERREVLSGSRTITSLSNQIIYTPEDKCDSLSIVLKGKLRISKLLPSGQEQIIKHLKKGEVFGEALVFAGRKYASHVVSEEDSEILNIPKEVLLRAFKNQRFLLSYLRSISEKTLNLSGIIEMLSLATVKKKIASYLLELSLEKETRFFKLPCSKKMLANLMGSTREVVSRNFSELQREGIIFMPDRNTVEIRNLKRLEGILFD</sequence>